<sequence>MEGVLRRSASSFKPHAAGPGPAAPIHLRKSCFMSHTLRISLIALASAAVLAACGGSDDHNDGYVPPPAQPPVLNITKVDGRYHHNKSHQDSGFRAMSSMAPSANQATEIALPALDAQAQDQKDTQSDALGGPILIAHPQAVAQAQTAQQLASLLHWSQDAQGQQVAALRVQAADALGIRLGLLVQALPDAALLRFYPDSKTAQGYETTGAEINAVLRLNAQAGEQGDAARTWWSPDLGGDAVTLEIVLPAGNAAEALQLALPNISRRFVDIDSDAALQATPAQRAGLSKERIPSAGSCNLDMSCYSNGSAERDAVARMSFVKDGKGYFCTGTLLNDAIQSDIPYFITANHCISSQTVAGSLQTDWFFRTANCGSSYLDARRTTRTRGARLLFTSNVAQGFDATLLVLNDAAPAGTYLAGWDAGLNNSIQKVFSLHHPSGTLGKISGGETQNYANCDGRRCQAAIDGRGRYYEVRWGDGTTEGGSSGSALFTQSGHVIGTLHGGTASCSAPDEPDFYGRLDLAFESGLKNFLAAAQRPF</sequence>
<dbReference type="InterPro" id="IPR009003">
    <property type="entry name" value="Peptidase_S1_PA"/>
</dbReference>
<dbReference type="SUPFAM" id="SSF50494">
    <property type="entry name" value="Trypsin-like serine proteases"/>
    <property type="match status" value="1"/>
</dbReference>
<gene>
    <name evidence="2" type="ORF">CK620_11880</name>
</gene>
<organism evidence="2 3">
    <name type="scientific">Vandammella animalimorsus</name>
    <dbReference type="NCBI Taxonomy" id="2029117"/>
    <lineage>
        <taxon>Bacteria</taxon>
        <taxon>Pseudomonadati</taxon>
        <taxon>Pseudomonadota</taxon>
        <taxon>Betaproteobacteria</taxon>
        <taxon>Burkholderiales</taxon>
        <taxon>Comamonadaceae</taxon>
        <taxon>Vandammella</taxon>
    </lineage>
</organism>
<protein>
    <submittedName>
        <fullName evidence="2">Peptidase S1</fullName>
    </submittedName>
</protein>
<dbReference type="Gene3D" id="2.40.10.10">
    <property type="entry name" value="Trypsin-like serine proteases"/>
    <property type="match status" value="2"/>
</dbReference>
<evidence type="ECO:0000256" key="1">
    <source>
        <dbReference type="SAM" id="MobiDB-lite"/>
    </source>
</evidence>
<name>A0A2A2A7X4_9BURK</name>
<dbReference type="AlphaFoldDB" id="A0A2A2A7X4"/>
<evidence type="ECO:0000313" key="3">
    <source>
        <dbReference type="Proteomes" id="UP000217999"/>
    </source>
</evidence>
<feature type="region of interest" description="Disordered" evidence="1">
    <location>
        <begin position="1"/>
        <end position="23"/>
    </location>
</feature>
<dbReference type="Proteomes" id="UP000217999">
    <property type="component" value="Unassembled WGS sequence"/>
</dbReference>
<reference evidence="2 3" key="1">
    <citation type="submission" date="2017-08" db="EMBL/GenBank/DDBJ databases">
        <title>WGS of Clinical strains of the CDC Group NO-1 linked to zoonotic infections in humans.</title>
        <authorList>
            <person name="Bernier A.-M."/>
            <person name="Bernard K."/>
        </authorList>
    </citation>
    <scope>NUCLEOTIDE SEQUENCE [LARGE SCALE GENOMIC DNA]</scope>
    <source>
        <strain evidence="2 3">NML03-0146</strain>
    </source>
</reference>
<accession>A0A2A2A7X4</accession>
<dbReference type="PANTHER" id="PTHR36234:SF5">
    <property type="entry name" value="LYSYL ENDOPEPTIDASE"/>
    <property type="match status" value="1"/>
</dbReference>
<feature type="compositionally biased region" description="Low complexity" evidence="1">
    <location>
        <begin position="14"/>
        <end position="23"/>
    </location>
</feature>
<evidence type="ECO:0000313" key="2">
    <source>
        <dbReference type="EMBL" id="PAT33834.1"/>
    </source>
</evidence>
<dbReference type="EMBL" id="NSJF01000006">
    <property type="protein sequence ID" value="PAT33834.1"/>
    <property type="molecule type" value="Genomic_DNA"/>
</dbReference>
<comment type="caution">
    <text evidence="2">The sequence shown here is derived from an EMBL/GenBank/DDBJ whole genome shotgun (WGS) entry which is preliminary data.</text>
</comment>
<dbReference type="PANTHER" id="PTHR36234">
    <property type="entry name" value="LYSYL ENDOPEPTIDASE"/>
    <property type="match status" value="1"/>
</dbReference>
<dbReference type="InterPro" id="IPR043504">
    <property type="entry name" value="Peptidase_S1_PA_chymotrypsin"/>
</dbReference>
<proteinExistence type="predicted"/>
<dbReference type="Pfam" id="PF13365">
    <property type="entry name" value="Trypsin_2"/>
    <property type="match status" value="1"/>
</dbReference>